<dbReference type="Proteomes" id="UP000620127">
    <property type="component" value="Unassembled WGS sequence"/>
</dbReference>
<evidence type="ECO:0000313" key="3">
    <source>
        <dbReference type="Proteomes" id="UP000620127"/>
    </source>
</evidence>
<evidence type="ECO:0000259" key="1">
    <source>
        <dbReference type="Pfam" id="PF13649"/>
    </source>
</evidence>
<accession>A0ABQ2XK80</accession>
<reference evidence="3" key="1">
    <citation type="journal article" date="2019" name="Int. J. Syst. Evol. Microbiol.">
        <title>The Global Catalogue of Microorganisms (GCM) 10K type strain sequencing project: providing services to taxonomists for standard genome sequencing and annotation.</title>
        <authorList>
            <consortium name="The Broad Institute Genomics Platform"/>
            <consortium name="The Broad Institute Genome Sequencing Center for Infectious Disease"/>
            <person name="Wu L."/>
            <person name="Ma J."/>
        </authorList>
    </citation>
    <scope>NUCLEOTIDE SEQUENCE [LARGE SCALE GENOMIC DNA]</scope>
    <source>
        <strain evidence="3">KCTC 23916</strain>
    </source>
</reference>
<dbReference type="InterPro" id="IPR041698">
    <property type="entry name" value="Methyltransf_25"/>
</dbReference>
<gene>
    <name evidence="2" type="ORF">GCM10011282_29220</name>
</gene>
<evidence type="ECO:0000313" key="2">
    <source>
        <dbReference type="EMBL" id="GGX21223.1"/>
    </source>
</evidence>
<dbReference type="SUPFAM" id="SSF53335">
    <property type="entry name" value="S-adenosyl-L-methionine-dependent methyltransferases"/>
    <property type="match status" value="1"/>
</dbReference>
<keyword evidence="3" id="KW-1185">Reference proteome</keyword>
<protein>
    <recommendedName>
        <fullName evidence="1">Methyltransferase domain-containing protein</fullName>
    </recommendedName>
</protein>
<dbReference type="PANTHER" id="PTHR11006">
    <property type="entry name" value="PROTEIN ARGININE N-METHYLTRANSFERASE"/>
    <property type="match status" value="1"/>
</dbReference>
<name>A0ABQ2XK80_9BURK</name>
<organism evidence="2 3">
    <name type="scientific">Undibacterium macrobrachii</name>
    <dbReference type="NCBI Taxonomy" id="1119058"/>
    <lineage>
        <taxon>Bacteria</taxon>
        <taxon>Pseudomonadati</taxon>
        <taxon>Pseudomonadota</taxon>
        <taxon>Betaproteobacteria</taxon>
        <taxon>Burkholderiales</taxon>
        <taxon>Oxalobacteraceae</taxon>
        <taxon>Undibacterium</taxon>
    </lineage>
</organism>
<dbReference type="Pfam" id="PF13649">
    <property type="entry name" value="Methyltransf_25"/>
    <property type="match status" value="1"/>
</dbReference>
<sequence>MTKTKSKAELIEKHLATLPFVSFKKPDNPVIGEHFLRQLAFTTAGSDVSAVRSQSFDGRKTMLVEREAESCYLGQYIPLQYHHNMLMDANRMDNFKAAIQRHVFEGARVLELGGGTGVLSWFAAQSASKVYCVEFNPDMVVEARRLLSMNQHGDRVEVIHADAFEYLPPEPVDFVICEMIHVAMLREKQVEVIENFKRRYADKFPGIKMPVFIPEAILMAVQPLQQRYDFSGFQAPIIQFQLGGVFTADTLELGQPALYKIIDFCEPNDLWVRWEGDILIEQSGKLSALRFITKNVLAVVMETNSTIDWLNHYMALPLANPIDVLAGDVIRVAFQYRTGGSIDSLQNNIKVSVLSKLSQEQVQTQVSLVEA</sequence>
<dbReference type="EMBL" id="BMYT01000005">
    <property type="protein sequence ID" value="GGX21223.1"/>
    <property type="molecule type" value="Genomic_DNA"/>
</dbReference>
<comment type="caution">
    <text evidence="2">The sequence shown here is derived from an EMBL/GenBank/DDBJ whole genome shotgun (WGS) entry which is preliminary data.</text>
</comment>
<dbReference type="Gene3D" id="3.40.50.150">
    <property type="entry name" value="Vaccinia Virus protein VP39"/>
    <property type="match status" value="1"/>
</dbReference>
<proteinExistence type="predicted"/>
<dbReference type="InterPro" id="IPR025799">
    <property type="entry name" value="Arg_MeTrfase"/>
</dbReference>
<dbReference type="CDD" id="cd02440">
    <property type="entry name" value="AdoMet_MTases"/>
    <property type="match status" value="1"/>
</dbReference>
<dbReference type="PANTHER" id="PTHR11006:SF53">
    <property type="entry name" value="PROTEIN ARGININE N-METHYLTRANSFERASE 3"/>
    <property type="match status" value="1"/>
</dbReference>
<feature type="domain" description="Methyltransferase" evidence="1">
    <location>
        <begin position="109"/>
        <end position="198"/>
    </location>
</feature>
<dbReference type="InterPro" id="IPR029063">
    <property type="entry name" value="SAM-dependent_MTases_sf"/>
</dbReference>